<dbReference type="InterPro" id="IPR041489">
    <property type="entry name" value="PDZ_6"/>
</dbReference>
<evidence type="ECO:0000313" key="2">
    <source>
        <dbReference type="EMBL" id="AVI51318.1"/>
    </source>
</evidence>
<proteinExistence type="predicted"/>
<dbReference type="Pfam" id="PF17820">
    <property type="entry name" value="PDZ_6"/>
    <property type="match status" value="1"/>
</dbReference>
<name>A0A2S0HXG4_9FLAO</name>
<dbReference type="InterPro" id="IPR036034">
    <property type="entry name" value="PDZ_sf"/>
</dbReference>
<sequence length="451" mass="51256">MEKLANSTRSFLLSVFALLVFILGNAQSHFTFPEAISRDKIPFELVNNLVIIPVEINGTRLSFLLDTGVSSTLLFSVEELDSIQLNNASPVKLRGLGEGGTIDAILSNNNTVRVGKAVDKQHRIYMVLDKKINFSTRMGVPIHGIIGFDLFKDFVVKTDYSSKRVTLYKPDKYRKRRCKGCSDFKLRFHNKKPYMAVTVESRTQQIESLVLIDTGSSDGLWLFDEYDFIINNPRNYFNDFLGLGLSGNIFGKRSKIKGLGLNSFRLEGVTTSFPDTNTVRNIRSIPERKGTLGSEVLRRFTVIMDYRNQTMTLKKNKYFDEPFYYNMAGLTLEHDGLIPVREVDYFKIDPVTMTTKKREASAIFDVYKSPTLQFFLAPKFVVVEVREGSPAALAGIQKGDEVLSINGKACYKYKLYEIINLFSSKAGRTIYMEITRNGVNQKKKFILREVL</sequence>
<evidence type="ECO:0000259" key="1">
    <source>
        <dbReference type="PROSITE" id="PS50106"/>
    </source>
</evidence>
<dbReference type="EMBL" id="CP027062">
    <property type="protein sequence ID" value="AVI51318.1"/>
    <property type="molecule type" value="Genomic_DNA"/>
</dbReference>
<dbReference type="Pfam" id="PF13650">
    <property type="entry name" value="Asp_protease_2"/>
    <property type="match status" value="1"/>
</dbReference>
<dbReference type="InterPro" id="IPR034122">
    <property type="entry name" value="Retropepsin-like_bacterial"/>
</dbReference>
<evidence type="ECO:0000313" key="3">
    <source>
        <dbReference type="Proteomes" id="UP000238442"/>
    </source>
</evidence>
<dbReference type="InterPro" id="IPR021109">
    <property type="entry name" value="Peptidase_aspartic_dom_sf"/>
</dbReference>
<dbReference type="Proteomes" id="UP000238442">
    <property type="component" value="Chromosome"/>
</dbReference>
<dbReference type="RefSeq" id="WP_105216559.1">
    <property type="nucleotide sequence ID" value="NZ_CP027062.1"/>
</dbReference>
<dbReference type="SUPFAM" id="SSF50630">
    <property type="entry name" value="Acid proteases"/>
    <property type="match status" value="1"/>
</dbReference>
<protein>
    <recommendedName>
        <fullName evidence="1">PDZ domain-containing protein</fullName>
    </recommendedName>
</protein>
<feature type="domain" description="PDZ" evidence="1">
    <location>
        <begin position="352"/>
        <end position="438"/>
    </location>
</feature>
<reference evidence="2 3" key="1">
    <citation type="submission" date="2018-02" db="EMBL/GenBank/DDBJ databases">
        <title>Genomic analysis of the strain RR4-38 isolated from a seawater recirculating aquaculture system.</title>
        <authorList>
            <person name="Kim Y.-S."/>
            <person name="Jang Y.H."/>
            <person name="Kim K.-H."/>
        </authorList>
    </citation>
    <scope>NUCLEOTIDE SEQUENCE [LARGE SCALE GENOMIC DNA]</scope>
    <source>
        <strain evidence="2 3">RR4-38</strain>
    </source>
</reference>
<keyword evidence="3" id="KW-1185">Reference proteome</keyword>
<dbReference type="OrthoDB" id="3521766at2"/>
<gene>
    <name evidence="2" type="ORF">C5O00_09065</name>
</gene>
<accession>A0A2S0HXG4</accession>
<dbReference type="AlphaFoldDB" id="A0A2S0HXG4"/>
<dbReference type="SUPFAM" id="SSF50156">
    <property type="entry name" value="PDZ domain-like"/>
    <property type="match status" value="1"/>
</dbReference>
<dbReference type="PROSITE" id="PS50106">
    <property type="entry name" value="PDZ"/>
    <property type="match status" value="1"/>
</dbReference>
<dbReference type="CDD" id="cd05483">
    <property type="entry name" value="retropepsin_like_bacteria"/>
    <property type="match status" value="1"/>
</dbReference>
<organism evidence="2 3">
    <name type="scientific">Pukyongia salina</name>
    <dbReference type="NCBI Taxonomy" id="2094025"/>
    <lineage>
        <taxon>Bacteria</taxon>
        <taxon>Pseudomonadati</taxon>
        <taxon>Bacteroidota</taxon>
        <taxon>Flavobacteriia</taxon>
        <taxon>Flavobacteriales</taxon>
        <taxon>Flavobacteriaceae</taxon>
        <taxon>Pukyongia</taxon>
    </lineage>
</organism>
<dbReference type="SMART" id="SM00228">
    <property type="entry name" value="PDZ"/>
    <property type="match status" value="1"/>
</dbReference>
<dbReference type="Gene3D" id="2.40.70.10">
    <property type="entry name" value="Acid Proteases"/>
    <property type="match status" value="1"/>
</dbReference>
<dbReference type="KEGG" id="aue:C5O00_09065"/>
<dbReference type="Gene3D" id="2.30.42.10">
    <property type="match status" value="1"/>
</dbReference>
<dbReference type="InterPro" id="IPR001478">
    <property type="entry name" value="PDZ"/>
</dbReference>